<dbReference type="Gene3D" id="3.30.70.260">
    <property type="match status" value="1"/>
</dbReference>
<dbReference type="SUPFAM" id="SSF75445">
    <property type="entry name" value="D-ribose-5-phosphate isomerase (RpiA), lid domain"/>
    <property type="match status" value="1"/>
</dbReference>
<keyword evidence="6" id="KW-1185">Reference proteome</keyword>
<evidence type="ECO:0000256" key="5">
    <source>
        <dbReference type="ARBA" id="ARBA00023235"/>
    </source>
</evidence>
<reference evidence="7" key="2">
    <citation type="submission" date="2025-08" db="UniProtKB">
        <authorList>
            <consortium name="RefSeq"/>
        </authorList>
    </citation>
    <scope>IDENTIFICATION</scope>
    <source>
        <tissue evidence="7">Leaves</tissue>
    </source>
</reference>
<dbReference type="Pfam" id="PF06026">
    <property type="entry name" value="Rib_5-P_isom_A"/>
    <property type="match status" value="2"/>
</dbReference>
<dbReference type="GO" id="GO:0004751">
    <property type="term" value="F:ribose-5-phosphate isomerase activity"/>
    <property type="evidence" value="ECO:0007669"/>
    <property type="project" value="UniProtKB-EC"/>
</dbReference>
<sequence length="313" mass="33617">MASSSVLPFSSSFRSWFHPCLASKITFTRRTNSLSIVTRSSLSDNSALLQAAKHTVDSYVKSGMVVGFGAGHASDLAIHYLGQQLKAGALKDIVGTPTCVGSASVAAKVGIPLEQYEGSSKIDVAFSDADVIEEVTLSAIIGRRKMMGEESIIQEKVSQFNLISCVRCSGYLSLQTILGAAEKLVFIVTEKQYRSDLDGSIPVLIQSFNWMETAEEIDDLFLGDAEVWRRPSVGYAGPLGGDFPMVTKEGHNVLDVIFTSPIIILADVANCLEQVDGVVEHGIICRIPCTAVIASENGLRIIDNNLILEAGRA</sequence>
<reference evidence="6" key="1">
    <citation type="journal article" date="2025" name="Foods">
        <title>Unveiling the Microbial Signatures of Arabica Coffee Cherries: Insights into Ripeness Specific Diversity, Functional Traits, and Implications for Quality and Safety.</title>
        <authorList>
            <consortium name="RefSeq"/>
            <person name="Tenea G.N."/>
            <person name="Cifuentes V."/>
            <person name="Reyes P."/>
            <person name="Cevallos-Vallejos M."/>
        </authorList>
    </citation>
    <scope>NUCLEOTIDE SEQUENCE [LARGE SCALE GENOMIC DNA]</scope>
</reference>
<dbReference type="InterPro" id="IPR050262">
    <property type="entry name" value="Ribose-5P_isomerase"/>
</dbReference>
<dbReference type="GeneID" id="113707851"/>
<dbReference type="InterPro" id="IPR037171">
    <property type="entry name" value="NagB/RpiA_transferase-like"/>
</dbReference>
<comment type="similarity">
    <text evidence="3">Belongs to the ribose 5-phosphate isomerase family.</text>
</comment>
<evidence type="ECO:0000256" key="4">
    <source>
        <dbReference type="ARBA" id="ARBA00011959"/>
    </source>
</evidence>
<proteinExistence type="inferred from homology"/>
<dbReference type="RefSeq" id="XP_027086001.1">
    <property type="nucleotide sequence ID" value="XM_027230200.2"/>
</dbReference>
<dbReference type="PANTHER" id="PTHR43748:SF1">
    <property type="entry name" value="RIBOSE-5-PHOSPHATE ISOMERASE 4, CHLOROPLASTIC-RELATED"/>
    <property type="match status" value="1"/>
</dbReference>
<dbReference type="AlphaFoldDB" id="A0A6P6U774"/>
<evidence type="ECO:0000313" key="6">
    <source>
        <dbReference type="Proteomes" id="UP001652660"/>
    </source>
</evidence>
<dbReference type="GO" id="GO:0009052">
    <property type="term" value="P:pentose-phosphate shunt, non-oxidative branch"/>
    <property type="evidence" value="ECO:0007669"/>
    <property type="project" value="InterPro"/>
</dbReference>
<comment type="pathway">
    <text evidence="2">Carbohydrate degradation; pentose phosphate pathway; D-ribose 5-phosphate from D-ribulose 5-phosphate (non-oxidative stage): step 1/1.</text>
</comment>
<dbReference type="SUPFAM" id="SSF100950">
    <property type="entry name" value="NagB/RpiA/CoA transferase-like"/>
    <property type="match status" value="1"/>
</dbReference>
<protein>
    <recommendedName>
        <fullName evidence="4">ribose-5-phosphate isomerase</fullName>
        <ecNumber evidence="4">5.3.1.6</ecNumber>
    </recommendedName>
</protein>
<organism evidence="6 7">
    <name type="scientific">Coffea arabica</name>
    <name type="common">Arabian coffee</name>
    <dbReference type="NCBI Taxonomy" id="13443"/>
    <lineage>
        <taxon>Eukaryota</taxon>
        <taxon>Viridiplantae</taxon>
        <taxon>Streptophyta</taxon>
        <taxon>Embryophyta</taxon>
        <taxon>Tracheophyta</taxon>
        <taxon>Spermatophyta</taxon>
        <taxon>Magnoliopsida</taxon>
        <taxon>eudicotyledons</taxon>
        <taxon>Gunneridae</taxon>
        <taxon>Pentapetalae</taxon>
        <taxon>asterids</taxon>
        <taxon>lamiids</taxon>
        <taxon>Gentianales</taxon>
        <taxon>Rubiaceae</taxon>
        <taxon>Ixoroideae</taxon>
        <taxon>Gardenieae complex</taxon>
        <taxon>Bertiereae - Coffeeae clade</taxon>
        <taxon>Coffeeae</taxon>
        <taxon>Coffea</taxon>
    </lineage>
</organism>
<gene>
    <name evidence="7" type="primary">LOC113707851</name>
</gene>
<evidence type="ECO:0000313" key="7">
    <source>
        <dbReference type="RefSeq" id="XP_027086001.1"/>
    </source>
</evidence>
<keyword evidence="5 7" id="KW-0413">Isomerase</keyword>
<comment type="catalytic activity">
    <reaction evidence="1">
        <text>aldehydo-D-ribose 5-phosphate = D-ribulose 5-phosphate</text>
        <dbReference type="Rhea" id="RHEA:14657"/>
        <dbReference type="ChEBI" id="CHEBI:58121"/>
        <dbReference type="ChEBI" id="CHEBI:58273"/>
        <dbReference type="EC" id="5.3.1.6"/>
    </reaction>
</comment>
<accession>A0A6P6U774</accession>
<dbReference type="Gene3D" id="3.40.50.1360">
    <property type="match status" value="1"/>
</dbReference>
<dbReference type="Proteomes" id="UP001652660">
    <property type="component" value="Chromosome 9c"/>
</dbReference>
<dbReference type="EC" id="5.3.1.6" evidence="4"/>
<dbReference type="PANTHER" id="PTHR43748">
    <property type="entry name" value="RIBOSE-5-PHOSPHATE ISOMERASE 3, CHLOROPLASTIC-RELATED"/>
    <property type="match status" value="1"/>
</dbReference>
<evidence type="ECO:0000256" key="2">
    <source>
        <dbReference type="ARBA" id="ARBA00004988"/>
    </source>
</evidence>
<evidence type="ECO:0000256" key="3">
    <source>
        <dbReference type="ARBA" id="ARBA00008088"/>
    </source>
</evidence>
<evidence type="ECO:0000256" key="1">
    <source>
        <dbReference type="ARBA" id="ARBA00001713"/>
    </source>
</evidence>
<dbReference type="UniPathway" id="UPA00115">
    <property type="reaction ID" value="UER00412"/>
</dbReference>
<dbReference type="InterPro" id="IPR004788">
    <property type="entry name" value="Ribose5P_isomerase_type_A"/>
</dbReference>
<name>A0A6P6U774_COFAR</name>